<dbReference type="RefSeq" id="WP_369611295.1">
    <property type="nucleotide sequence ID" value="NZ_AP031322.1"/>
</dbReference>
<organism evidence="2">
    <name type="scientific">Sulfurisphaera javensis</name>
    <dbReference type="NCBI Taxonomy" id="2049879"/>
    <lineage>
        <taxon>Archaea</taxon>
        <taxon>Thermoproteota</taxon>
        <taxon>Thermoprotei</taxon>
        <taxon>Sulfolobales</taxon>
        <taxon>Sulfolobaceae</taxon>
        <taxon>Sulfurisphaera</taxon>
    </lineage>
</organism>
<evidence type="ECO:0000313" key="2">
    <source>
        <dbReference type="EMBL" id="BFH73126.1"/>
    </source>
</evidence>
<keyword evidence="1" id="KW-1133">Transmembrane helix</keyword>
<dbReference type="AlphaFoldDB" id="A0AAT9GQD5"/>
<gene>
    <name evidence="2" type="ORF">SJAV_10700</name>
</gene>
<feature type="transmembrane region" description="Helical" evidence="1">
    <location>
        <begin position="132"/>
        <end position="155"/>
    </location>
</feature>
<accession>A0AAT9GQD5</accession>
<dbReference type="KEGG" id="sjv:SJAV_10700"/>
<evidence type="ECO:0000256" key="1">
    <source>
        <dbReference type="SAM" id="Phobius"/>
    </source>
</evidence>
<feature type="transmembrane region" description="Helical" evidence="1">
    <location>
        <begin position="32"/>
        <end position="55"/>
    </location>
</feature>
<proteinExistence type="predicted"/>
<name>A0AAT9GQD5_9CREN</name>
<feature type="transmembrane region" description="Helical" evidence="1">
    <location>
        <begin position="199"/>
        <end position="225"/>
    </location>
</feature>
<feature type="transmembrane region" description="Helical" evidence="1">
    <location>
        <begin position="6"/>
        <end position="25"/>
    </location>
</feature>
<keyword evidence="1" id="KW-0812">Transmembrane</keyword>
<sequence>MKKVFLVLPMIVLFLYFSLLPPGLFSNIITPVIFWTITLLLIAYYPLKVAFSYVITNFRKKEIKITTLAYFPVHLFIFSLAIEKLLTIFFSPSAFYYEQIGLAYAPFSTYGLGFVFNLLFNPSIEVLLPPYYYLSITPFAIFVAITITFLVSANIGKIFEFIKSKKLISGIIAIGLVGGTTCCLSLPTIIAFYTPLSFLAYSVIAGETLTIIYFVLPLIVILSLYDLFKRTLKVKCNCK</sequence>
<dbReference type="GeneID" id="92353997"/>
<protein>
    <submittedName>
        <fullName evidence="2">Uncharacterized protein</fullName>
    </submittedName>
</protein>
<feature type="transmembrane region" description="Helical" evidence="1">
    <location>
        <begin position="67"/>
        <end position="90"/>
    </location>
</feature>
<feature type="transmembrane region" description="Helical" evidence="1">
    <location>
        <begin position="167"/>
        <end position="193"/>
    </location>
</feature>
<keyword evidence="1" id="KW-0472">Membrane</keyword>
<reference evidence="2" key="1">
    <citation type="submission" date="2024-03" db="EMBL/GenBank/DDBJ databases">
        <title>Complete genome sequence of Sulfurisphaera javensis strain KD-1.</title>
        <authorList>
            <person name="Sakai H."/>
            <person name="Nur N."/>
            <person name="Suwanto A."/>
            <person name="Kurosawa N."/>
        </authorList>
    </citation>
    <scope>NUCLEOTIDE SEQUENCE</scope>
    <source>
        <strain evidence="2">KD-1</strain>
    </source>
</reference>
<dbReference type="EMBL" id="AP031322">
    <property type="protein sequence ID" value="BFH73126.1"/>
    <property type="molecule type" value="Genomic_DNA"/>
</dbReference>